<keyword evidence="1" id="KW-1133">Transmembrane helix</keyword>
<dbReference type="EMBL" id="JACICB010000014">
    <property type="protein sequence ID" value="MBB3707501.1"/>
    <property type="molecule type" value="Genomic_DNA"/>
</dbReference>
<evidence type="ECO:0000256" key="1">
    <source>
        <dbReference type="SAM" id="Phobius"/>
    </source>
</evidence>
<organism evidence="2 4">
    <name type="scientific">Aminobacter aminovorans</name>
    <name type="common">Chelatobacter heintzii</name>
    <dbReference type="NCBI Taxonomy" id="83263"/>
    <lineage>
        <taxon>Bacteria</taxon>
        <taxon>Pseudomonadati</taxon>
        <taxon>Pseudomonadota</taxon>
        <taxon>Alphaproteobacteria</taxon>
        <taxon>Hyphomicrobiales</taxon>
        <taxon>Phyllobacteriaceae</taxon>
        <taxon>Aminobacter</taxon>
    </lineage>
</organism>
<dbReference type="Proteomes" id="UP000075755">
    <property type="component" value="Chromosome"/>
</dbReference>
<protein>
    <submittedName>
        <fullName evidence="2">Uncharacterized protein</fullName>
    </submittedName>
</protein>
<dbReference type="AlphaFoldDB" id="A0AAC8YJA3"/>
<dbReference type="Proteomes" id="UP000577697">
    <property type="component" value="Unassembled WGS sequence"/>
</dbReference>
<dbReference type="KEGG" id="aak:AA2016_0416"/>
<dbReference type="EMBL" id="CP015005">
    <property type="protein sequence ID" value="AMS39355.1"/>
    <property type="molecule type" value="Genomic_DNA"/>
</dbReference>
<evidence type="ECO:0000313" key="4">
    <source>
        <dbReference type="Proteomes" id="UP000075755"/>
    </source>
</evidence>
<reference evidence="3 5" key="2">
    <citation type="submission" date="2020-08" db="EMBL/GenBank/DDBJ databases">
        <title>Genomic Encyclopedia of Type Strains, Phase IV (KMG-IV): sequencing the most valuable type-strain genomes for metagenomic binning, comparative biology and taxonomic classification.</title>
        <authorList>
            <person name="Goeker M."/>
        </authorList>
    </citation>
    <scope>NUCLEOTIDE SEQUENCE [LARGE SCALE GENOMIC DNA]</scope>
    <source>
        <strain evidence="3 5">DSM 10368</strain>
    </source>
</reference>
<feature type="transmembrane region" description="Helical" evidence="1">
    <location>
        <begin position="16"/>
        <end position="38"/>
    </location>
</feature>
<evidence type="ECO:0000313" key="2">
    <source>
        <dbReference type="EMBL" id="AMS39355.1"/>
    </source>
</evidence>
<dbReference type="RefSeq" id="WP_015314521.1">
    <property type="nucleotide sequence ID" value="NZ_CP015005.1"/>
</dbReference>
<dbReference type="GeneID" id="90993364"/>
<gene>
    <name evidence="2" type="ORF">AA2016_0416</name>
    <name evidence="3" type="ORF">FHS67_003832</name>
</gene>
<name>A0AAC8YJA3_AMIAI</name>
<proteinExistence type="predicted"/>
<keyword evidence="5" id="KW-1185">Reference proteome</keyword>
<accession>A0AAC8YJA3</accession>
<sequence>MEKAPELITTLANTPAVILALMIALAAFGLAAFTIWVVHEHTKPKGKR</sequence>
<keyword evidence="1" id="KW-0812">Transmembrane</keyword>
<evidence type="ECO:0000313" key="5">
    <source>
        <dbReference type="Proteomes" id="UP000577697"/>
    </source>
</evidence>
<evidence type="ECO:0000313" key="3">
    <source>
        <dbReference type="EMBL" id="MBB3707501.1"/>
    </source>
</evidence>
<reference evidence="2 4" key="1">
    <citation type="submission" date="2016-03" db="EMBL/GenBank/DDBJ databases">
        <title>Complete genome of Aminobacter aminovorans KCTC 2477.</title>
        <authorList>
            <person name="Kim K.M."/>
        </authorList>
    </citation>
    <scope>NUCLEOTIDE SEQUENCE [LARGE SCALE GENOMIC DNA]</scope>
    <source>
        <strain evidence="2 4">KCTC 2477</strain>
    </source>
</reference>
<keyword evidence="1" id="KW-0472">Membrane</keyword>